<name>A0ABW5UIA0_9BURK</name>
<evidence type="ECO:0000313" key="10">
    <source>
        <dbReference type="EMBL" id="MFD2752589.1"/>
    </source>
</evidence>
<reference evidence="11" key="1">
    <citation type="journal article" date="2019" name="Int. J. Syst. Evol. Microbiol.">
        <title>The Global Catalogue of Microorganisms (GCM) 10K type strain sequencing project: providing services to taxonomists for standard genome sequencing and annotation.</title>
        <authorList>
            <consortium name="The Broad Institute Genomics Platform"/>
            <consortium name="The Broad Institute Genome Sequencing Center for Infectious Disease"/>
            <person name="Wu L."/>
            <person name="Ma J."/>
        </authorList>
    </citation>
    <scope>NUCLEOTIDE SEQUENCE [LARGE SCALE GENOMIC DNA]</scope>
    <source>
        <strain evidence="11">TISTR 1906</strain>
    </source>
</reference>
<evidence type="ECO:0000256" key="2">
    <source>
        <dbReference type="ARBA" id="ARBA00022475"/>
    </source>
</evidence>
<feature type="compositionally biased region" description="Polar residues" evidence="8">
    <location>
        <begin position="179"/>
        <end position="195"/>
    </location>
</feature>
<dbReference type="NCBIfam" id="TIGR02532">
    <property type="entry name" value="IV_pilin_GFxxxE"/>
    <property type="match status" value="1"/>
</dbReference>
<keyword evidence="6 9" id="KW-1133">Transmembrane helix</keyword>
<dbReference type="InterPro" id="IPR051621">
    <property type="entry name" value="T2SS_protein_J"/>
</dbReference>
<keyword evidence="11" id="KW-1185">Reference proteome</keyword>
<proteinExistence type="predicted"/>
<keyword evidence="2" id="KW-1003">Cell membrane</keyword>
<evidence type="ECO:0000256" key="8">
    <source>
        <dbReference type="SAM" id="MobiDB-lite"/>
    </source>
</evidence>
<evidence type="ECO:0000256" key="7">
    <source>
        <dbReference type="ARBA" id="ARBA00023136"/>
    </source>
</evidence>
<feature type="transmembrane region" description="Helical" evidence="9">
    <location>
        <begin position="16"/>
        <end position="37"/>
    </location>
</feature>
<dbReference type="Proteomes" id="UP001597463">
    <property type="component" value="Unassembled WGS sequence"/>
</dbReference>
<dbReference type="EMBL" id="JBHUMV010000001">
    <property type="protein sequence ID" value="MFD2752589.1"/>
    <property type="molecule type" value="Genomic_DNA"/>
</dbReference>
<dbReference type="Pfam" id="PF07963">
    <property type="entry name" value="N_methyl"/>
    <property type="match status" value="1"/>
</dbReference>
<comment type="caution">
    <text evidence="10">The sequence shown here is derived from an EMBL/GenBank/DDBJ whole genome shotgun (WGS) entry which is preliminary data.</text>
</comment>
<dbReference type="PROSITE" id="PS00409">
    <property type="entry name" value="PROKAR_NTER_METHYL"/>
    <property type="match status" value="1"/>
</dbReference>
<keyword evidence="5 9" id="KW-0812">Transmembrane</keyword>
<keyword evidence="4" id="KW-0997">Cell inner membrane</keyword>
<accession>A0ABW5UIA0</accession>
<evidence type="ECO:0000256" key="1">
    <source>
        <dbReference type="ARBA" id="ARBA00004377"/>
    </source>
</evidence>
<evidence type="ECO:0000256" key="3">
    <source>
        <dbReference type="ARBA" id="ARBA00022481"/>
    </source>
</evidence>
<keyword evidence="3" id="KW-0488">Methylation</keyword>
<evidence type="ECO:0000256" key="5">
    <source>
        <dbReference type="ARBA" id="ARBA00022692"/>
    </source>
</evidence>
<dbReference type="SUPFAM" id="SSF54523">
    <property type="entry name" value="Pili subunits"/>
    <property type="match status" value="1"/>
</dbReference>
<comment type="subcellular location">
    <subcellularLocation>
        <location evidence="1">Cell inner membrane</location>
        <topology evidence="1">Single-pass membrane protein</topology>
    </subcellularLocation>
</comment>
<dbReference type="RefSeq" id="WP_066473777.1">
    <property type="nucleotide sequence ID" value="NZ_BCNT01000003.1"/>
</dbReference>
<evidence type="ECO:0000313" key="11">
    <source>
        <dbReference type="Proteomes" id="UP001597463"/>
    </source>
</evidence>
<sequence>MFHQPDSARKKSRDRGFTLVELLVAIAALALLALMSWRGLDGMIRTQQATREQGEQQAVLQTVLAQWNADLNALMPLEHMQALDWDGLVLRLTRKSSGAVDNGAVVVAWSQRNIGGQPQWVRWQSPPVRTASQWHDAWIQAGQWGRNPSTSQQSRETVLLPLAQWRIYYYRGNAWTNPQSSDASNGTNAPSSGTLPSLPDGVRVELSLPAGRSISGKLTVDWVNPLRINSRS</sequence>
<keyword evidence="7 9" id="KW-0472">Membrane</keyword>
<dbReference type="InterPro" id="IPR045584">
    <property type="entry name" value="Pilin-like"/>
</dbReference>
<evidence type="ECO:0000256" key="9">
    <source>
        <dbReference type="SAM" id="Phobius"/>
    </source>
</evidence>
<gene>
    <name evidence="10" type="ORF">ACFSW6_00695</name>
</gene>
<evidence type="ECO:0000256" key="4">
    <source>
        <dbReference type="ARBA" id="ARBA00022519"/>
    </source>
</evidence>
<protein>
    <submittedName>
        <fullName evidence="10">Prepilin-type N-terminal cleavage/methylation domain-containing protein</fullName>
    </submittedName>
</protein>
<dbReference type="PANTHER" id="PTHR39583:SF2">
    <property type="entry name" value="TYPE II SECRETION SYSTEM PROTEIN J"/>
    <property type="match status" value="1"/>
</dbReference>
<feature type="region of interest" description="Disordered" evidence="8">
    <location>
        <begin position="179"/>
        <end position="198"/>
    </location>
</feature>
<dbReference type="PANTHER" id="PTHR39583">
    <property type="entry name" value="TYPE II SECRETION SYSTEM PROTEIN J-RELATED"/>
    <property type="match status" value="1"/>
</dbReference>
<evidence type="ECO:0000256" key="6">
    <source>
        <dbReference type="ARBA" id="ARBA00022989"/>
    </source>
</evidence>
<organism evidence="10 11">
    <name type="scientific">Comamonas terrae</name>
    <dbReference type="NCBI Taxonomy" id="673548"/>
    <lineage>
        <taxon>Bacteria</taxon>
        <taxon>Pseudomonadati</taxon>
        <taxon>Pseudomonadota</taxon>
        <taxon>Betaproteobacteria</taxon>
        <taxon>Burkholderiales</taxon>
        <taxon>Comamonadaceae</taxon>
        <taxon>Comamonas</taxon>
    </lineage>
</organism>
<dbReference type="InterPro" id="IPR012902">
    <property type="entry name" value="N_methyl_site"/>
</dbReference>